<feature type="compositionally biased region" description="Low complexity" evidence="1">
    <location>
        <begin position="600"/>
        <end position="612"/>
    </location>
</feature>
<evidence type="ECO:0000313" key="5">
    <source>
        <dbReference type="Proteomes" id="UP001239445"/>
    </source>
</evidence>
<evidence type="ECO:0000259" key="3">
    <source>
        <dbReference type="Pfam" id="PF26640"/>
    </source>
</evidence>
<evidence type="ECO:0008006" key="6">
    <source>
        <dbReference type="Google" id="ProtNLM"/>
    </source>
</evidence>
<evidence type="ECO:0000259" key="2">
    <source>
        <dbReference type="Pfam" id="PF06985"/>
    </source>
</evidence>
<dbReference type="AlphaFoldDB" id="A0AAJ0BJ59"/>
<evidence type="ECO:0000256" key="1">
    <source>
        <dbReference type="SAM" id="MobiDB-lite"/>
    </source>
</evidence>
<reference evidence="4" key="1">
    <citation type="submission" date="2023-06" db="EMBL/GenBank/DDBJ databases">
        <title>Genome-scale phylogeny and comparative genomics of the fungal order Sordariales.</title>
        <authorList>
            <consortium name="Lawrence Berkeley National Laboratory"/>
            <person name="Hensen N."/>
            <person name="Bonometti L."/>
            <person name="Westerberg I."/>
            <person name="Brannstrom I.O."/>
            <person name="Guillou S."/>
            <person name="Cros-Aarteil S."/>
            <person name="Calhoun S."/>
            <person name="Haridas S."/>
            <person name="Kuo A."/>
            <person name="Mondo S."/>
            <person name="Pangilinan J."/>
            <person name="Riley R."/>
            <person name="Labutti K."/>
            <person name="Andreopoulos B."/>
            <person name="Lipzen A."/>
            <person name="Chen C."/>
            <person name="Yanf M."/>
            <person name="Daum C."/>
            <person name="Ng V."/>
            <person name="Clum A."/>
            <person name="Steindorff A."/>
            <person name="Ohm R."/>
            <person name="Martin F."/>
            <person name="Silar P."/>
            <person name="Natvig D."/>
            <person name="Lalanne C."/>
            <person name="Gautier V."/>
            <person name="Ament-Velasquez S.L."/>
            <person name="Kruys A."/>
            <person name="Hutchinson M.I."/>
            <person name="Powell A.J."/>
            <person name="Barry K."/>
            <person name="Miller A.N."/>
            <person name="Grigoriev I.V."/>
            <person name="Debuchy R."/>
            <person name="Gladieux P."/>
            <person name="Thoren M.H."/>
            <person name="Johannesson H."/>
        </authorList>
    </citation>
    <scope>NUCLEOTIDE SEQUENCE</scope>
    <source>
        <strain evidence="4">PSN4</strain>
    </source>
</reference>
<accession>A0AAJ0BJ59</accession>
<dbReference type="Proteomes" id="UP001239445">
    <property type="component" value="Unassembled WGS sequence"/>
</dbReference>
<dbReference type="EMBL" id="MU839830">
    <property type="protein sequence ID" value="KAK1757807.1"/>
    <property type="molecule type" value="Genomic_DNA"/>
</dbReference>
<keyword evidence="5" id="KW-1185">Reference proteome</keyword>
<dbReference type="PANTHER" id="PTHR10622:SF10">
    <property type="entry name" value="HET DOMAIN-CONTAINING PROTEIN"/>
    <property type="match status" value="1"/>
</dbReference>
<dbReference type="InterPro" id="IPR010730">
    <property type="entry name" value="HET"/>
</dbReference>
<evidence type="ECO:0000313" key="4">
    <source>
        <dbReference type="EMBL" id="KAK1757807.1"/>
    </source>
</evidence>
<proteinExistence type="predicted"/>
<dbReference type="Pfam" id="PF26640">
    <property type="entry name" value="DUF8212"/>
    <property type="match status" value="1"/>
</dbReference>
<feature type="compositionally biased region" description="Pro residues" evidence="1">
    <location>
        <begin position="613"/>
        <end position="625"/>
    </location>
</feature>
<feature type="domain" description="DUF8212" evidence="3">
    <location>
        <begin position="197"/>
        <end position="279"/>
    </location>
</feature>
<dbReference type="Pfam" id="PF06985">
    <property type="entry name" value="HET"/>
    <property type="match status" value="1"/>
</dbReference>
<sequence>EEVTFQDWEILSTEPDRIMAKSGFRKIEYCCFQAASEGIEWVWIDTCCIDKKSSAELSEAINSMFRWYRNAKICYAYLADVSAEVIPEHDEPSASIAKSRWFTRGWTLQELIAPSELEFFSDDWKKLGSRQQLCDLVTAASGIEQKFLCGEPLQTASIAKRMSWAANRQTSRIEDMAYCLLGIFDVNMPLLYGEGKRAFRRLQQEILKENPYDQSLFAWGKVMYGDPRELIDSTERYHNLDVYEWDEEEAKDVLRGLFADSPRQFASSANICPIRSAPYFFDPIHKSTTPFTVGDAVRIELGALSKTTESKFSARHLSADLQVVQPRSLIFPILLCNCEGSGGATIVLPLVCWGMDFFGRIGEVYILPNALSLSSVITSRKLLHIAAEKPHRIQRGDVLVRMSGPSWDLFQGQCAMQDFLTGFGSAGFGVVTIADAVGKLFISTFFLGFYGGEIGFSIHFAREEKDSADQLGRNIVSFSPILIRASDAEHICSPGRPCPLTPPTGQIYHCTKHCPWPSPDDSSVSKVMRVPDDTWEHHAEGFPPIKVRIRRKHVGSDEDAVFDLVDIMVRDADVDRYMPYHVWSASKTPLQNGMNGQGGPYMQPGPYGQPYGQPYPLPYRPGPPS</sequence>
<protein>
    <recommendedName>
        <fullName evidence="6">Heterokaryon incompatibility domain-containing protein</fullName>
    </recommendedName>
</protein>
<dbReference type="PANTHER" id="PTHR10622">
    <property type="entry name" value="HET DOMAIN-CONTAINING PROTEIN"/>
    <property type="match status" value="1"/>
</dbReference>
<name>A0AAJ0BJ59_9PEZI</name>
<dbReference type="InterPro" id="IPR058525">
    <property type="entry name" value="DUF8212"/>
</dbReference>
<comment type="caution">
    <text evidence="4">The sequence shown here is derived from an EMBL/GenBank/DDBJ whole genome shotgun (WGS) entry which is preliminary data.</text>
</comment>
<feature type="region of interest" description="Disordered" evidence="1">
    <location>
        <begin position="588"/>
        <end position="625"/>
    </location>
</feature>
<organism evidence="4 5">
    <name type="scientific">Echria macrotheca</name>
    <dbReference type="NCBI Taxonomy" id="438768"/>
    <lineage>
        <taxon>Eukaryota</taxon>
        <taxon>Fungi</taxon>
        <taxon>Dikarya</taxon>
        <taxon>Ascomycota</taxon>
        <taxon>Pezizomycotina</taxon>
        <taxon>Sordariomycetes</taxon>
        <taxon>Sordariomycetidae</taxon>
        <taxon>Sordariales</taxon>
        <taxon>Schizotheciaceae</taxon>
        <taxon>Echria</taxon>
    </lineage>
</organism>
<feature type="domain" description="Heterokaryon incompatibility" evidence="2">
    <location>
        <begin position="34"/>
        <end position="85"/>
    </location>
</feature>
<gene>
    <name evidence="4" type="ORF">QBC47DRAFT_377014</name>
</gene>
<feature type="non-terminal residue" evidence="4">
    <location>
        <position position="1"/>
    </location>
</feature>